<proteinExistence type="predicted"/>
<keyword evidence="1" id="KW-0472">Membrane</keyword>
<gene>
    <name evidence="2" type="ORF">Acy02nite_48210</name>
</gene>
<dbReference type="Proteomes" id="UP000619479">
    <property type="component" value="Unassembled WGS sequence"/>
</dbReference>
<evidence type="ECO:0000313" key="2">
    <source>
        <dbReference type="EMBL" id="GID66940.1"/>
    </source>
</evidence>
<keyword evidence="1" id="KW-0812">Transmembrane</keyword>
<protein>
    <submittedName>
        <fullName evidence="2">Uncharacterized protein</fullName>
    </submittedName>
</protein>
<dbReference type="AlphaFoldDB" id="A0A919IRX2"/>
<accession>A0A919IRX2</accession>
<organism evidence="2 3">
    <name type="scientific">Actinoplanes cyaneus</name>
    <dbReference type="NCBI Taxonomy" id="52696"/>
    <lineage>
        <taxon>Bacteria</taxon>
        <taxon>Bacillati</taxon>
        <taxon>Actinomycetota</taxon>
        <taxon>Actinomycetes</taxon>
        <taxon>Micromonosporales</taxon>
        <taxon>Micromonosporaceae</taxon>
        <taxon>Actinoplanes</taxon>
    </lineage>
</organism>
<comment type="caution">
    <text evidence="2">The sequence shown here is derived from an EMBL/GenBank/DDBJ whole genome shotgun (WGS) entry which is preliminary data.</text>
</comment>
<evidence type="ECO:0000256" key="1">
    <source>
        <dbReference type="SAM" id="Phobius"/>
    </source>
</evidence>
<feature type="transmembrane region" description="Helical" evidence="1">
    <location>
        <begin position="12"/>
        <end position="30"/>
    </location>
</feature>
<keyword evidence="1" id="KW-1133">Transmembrane helix</keyword>
<dbReference type="RefSeq" id="WP_203744078.1">
    <property type="nucleotide sequence ID" value="NZ_BAAAUC010000001.1"/>
</dbReference>
<evidence type="ECO:0000313" key="3">
    <source>
        <dbReference type="Proteomes" id="UP000619479"/>
    </source>
</evidence>
<sequence>MPDRTARRTVAAATIVFIGAALLILSGLLGGAAREAVYLLLPATWLTVCCGLASMVLARTHRTG</sequence>
<name>A0A919IRX2_9ACTN</name>
<dbReference type="EMBL" id="BOMH01000036">
    <property type="protein sequence ID" value="GID66940.1"/>
    <property type="molecule type" value="Genomic_DNA"/>
</dbReference>
<feature type="transmembrane region" description="Helical" evidence="1">
    <location>
        <begin position="36"/>
        <end position="58"/>
    </location>
</feature>
<reference evidence="2" key="1">
    <citation type="submission" date="2021-01" db="EMBL/GenBank/DDBJ databases">
        <title>Whole genome shotgun sequence of Actinoplanes cyaneus NBRC 14990.</title>
        <authorList>
            <person name="Komaki H."/>
            <person name="Tamura T."/>
        </authorList>
    </citation>
    <scope>NUCLEOTIDE SEQUENCE</scope>
    <source>
        <strain evidence="2">NBRC 14990</strain>
    </source>
</reference>
<keyword evidence="3" id="KW-1185">Reference proteome</keyword>